<evidence type="ECO:0000256" key="3">
    <source>
        <dbReference type="ARBA" id="ARBA00022617"/>
    </source>
</evidence>
<dbReference type="InterPro" id="IPR024167">
    <property type="entry name" value="Cytochrome_c4-like"/>
</dbReference>
<feature type="binding site" description="axial binding residue" evidence="9">
    <location>
        <position position="181"/>
    </location>
    <ligand>
        <name>heme c</name>
        <dbReference type="ChEBI" id="CHEBI:61717"/>
        <label>2</label>
    </ligand>
    <ligandPart>
        <name>Fe</name>
        <dbReference type="ChEBI" id="CHEBI:18248"/>
    </ligandPart>
</feature>
<dbReference type="GO" id="GO:0020037">
    <property type="term" value="F:heme binding"/>
    <property type="evidence" value="ECO:0007669"/>
    <property type="project" value="InterPro"/>
</dbReference>
<protein>
    <submittedName>
        <fullName evidence="12">Cytochrome c family protein</fullName>
    </submittedName>
</protein>
<dbReference type="PROSITE" id="PS51007">
    <property type="entry name" value="CYTC"/>
    <property type="match status" value="2"/>
</dbReference>
<dbReference type="GO" id="GO:0005506">
    <property type="term" value="F:iron ion binding"/>
    <property type="evidence" value="ECO:0007669"/>
    <property type="project" value="InterPro"/>
</dbReference>
<feature type="binding site" description="axial binding residue" evidence="9">
    <location>
        <position position="134"/>
    </location>
    <ligand>
        <name>heme c</name>
        <dbReference type="ChEBI" id="CHEBI:61717"/>
        <label>2</label>
    </ligand>
    <ligandPart>
        <name>Fe</name>
        <dbReference type="ChEBI" id="CHEBI:18248"/>
    </ligandPart>
</feature>
<gene>
    <name evidence="12" type="ORF">MED297_07696</name>
</gene>
<evidence type="ECO:0000313" key="12">
    <source>
        <dbReference type="EMBL" id="EAR07355.1"/>
    </source>
</evidence>
<reference evidence="12 13" key="1">
    <citation type="submission" date="2006-02" db="EMBL/GenBank/DDBJ databases">
        <authorList>
            <person name="Pinhassi J."/>
            <person name="Pedros-Alio C."/>
            <person name="Ferriera S."/>
            <person name="Johnson J."/>
            <person name="Kravitz S."/>
            <person name="Halpern A."/>
            <person name="Remington K."/>
            <person name="Beeson K."/>
            <person name="Tran B."/>
            <person name="Rogers Y.-H."/>
            <person name="Friedman R."/>
            <person name="Venter J.C."/>
        </authorList>
    </citation>
    <scope>NUCLEOTIDE SEQUENCE [LARGE SCALE GENOMIC DNA]</scope>
    <source>
        <strain evidence="12 13">MED297</strain>
    </source>
</reference>
<keyword evidence="6" id="KW-0249">Electron transport</keyword>
<keyword evidence="10" id="KW-0732">Signal</keyword>
<dbReference type="PANTHER" id="PTHR33751:SF9">
    <property type="entry name" value="CYTOCHROME C4"/>
    <property type="match status" value="1"/>
</dbReference>
<feature type="binding site" description="covalent" evidence="8">
    <location>
        <position position="133"/>
    </location>
    <ligand>
        <name>heme c</name>
        <dbReference type="ChEBI" id="CHEBI:61717"/>
        <label>2</label>
    </ligand>
</feature>
<evidence type="ECO:0000256" key="2">
    <source>
        <dbReference type="ARBA" id="ARBA00022448"/>
    </source>
</evidence>
<feature type="chain" id="PRO_5002665253" evidence="10">
    <location>
        <begin position="25"/>
        <end position="209"/>
    </location>
</feature>
<dbReference type="Pfam" id="PF00034">
    <property type="entry name" value="Cytochrom_C"/>
    <property type="match status" value="2"/>
</dbReference>
<dbReference type="InterPro" id="IPR050597">
    <property type="entry name" value="Cytochrome_c_Oxidase_Subunit"/>
</dbReference>
<evidence type="ECO:0000256" key="1">
    <source>
        <dbReference type="ARBA" id="ARBA00004418"/>
    </source>
</evidence>
<keyword evidence="7 9" id="KW-0408">Iron</keyword>
<organism evidence="12 13">
    <name type="scientific">Reinekea blandensis MED297</name>
    <dbReference type="NCBI Taxonomy" id="314283"/>
    <lineage>
        <taxon>Bacteria</taxon>
        <taxon>Pseudomonadati</taxon>
        <taxon>Pseudomonadota</taxon>
        <taxon>Gammaproteobacteria</taxon>
        <taxon>Oceanospirillales</taxon>
        <taxon>Saccharospirillaceae</taxon>
        <taxon>Reinekea</taxon>
    </lineage>
</organism>
<feature type="signal peptide" evidence="10">
    <location>
        <begin position="1"/>
        <end position="24"/>
    </location>
</feature>
<keyword evidence="2" id="KW-0813">Transport</keyword>
<dbReference type="SUPFAM" id="SSF46626">
    <property type="entry name" value="Cytochrome c"/>
    <property type="match status" value="2"/>
</dbReference>
<keyword evidence="5" id="KW-0574">Periplasm</keyword>
<feature type="domain" description="Cytochrome c" evidence="11">
    <location>
        <begin position="117"/>
        <end position="205"/>
    </location>
</feature>
<dbReference type="STRING" id="314283.MED297_07696"/>
<keyword evidence="13" id="KW-1185">Reference proteome</keyword>
<dbReference type="HOGENOM" id="CLU_076280_1_2_6"/>
<feature type="binding site" description="covalent" evidence="8">
    <location>
        <position position="130"/>
    </location>
    <ligand>
        <name>heme c</name>
        <dbReference type="ChEBI" id="CHEBI:61717"/>
        <label>2</label>
    </ligand>
</feature>
<dbReference type="Proteomes" id="UP000005953">
    <property type="component" value="Unassembled WGS sequence"/>
</dbReference>
<feature type="domain" description="Cytochrome c" evidence="11">
    <location>
        <begin position="15"/>
        <end position="107"/>
    </location>
</feature>
<proteinExistence type="predicted"/>
<keyword evidence="3 8" id="KW-0349">Heme</keyword>
<feature type="binding site" description="axial binding residue" evidence="9">
    <location>
        <position position="84"/>
    </location>
    <ligand>
        <name>heme c</name>
        <dbReference type="ChEBI" id="CHEBI:61717"/>
        <label>1</label>
    </ligand>
    <ligandPart>
        <name>Fe</name>
        <dbReference type="ChEBI" id="CHEBI:18248"/>
    </ligandPart>
</feature>
<dbReference type="OrthoDB" id="9773456at2"/>
<evidence type="ECO:0000256" key="4">
    <source>
        <dbReference type="ARBA" id="ARBA00022723"/>
    </source>
</evidence>
<comment type="PTM">
    <text evidence="8">Binds 2 heme c groups covalently per subunit.</text>
</comment>
<feature type="binding site" description="axial binding residue" evidence="9">
    <location>
        <position position="37"/>
    </location>
    <ligand>
        <name>heme c</name>
        <dbReference type="ChEBI" id="CHEBI:61717"/>
        <label>1</label>
    </ligand>
    <ligandPart>
        <name>Fe</name>
        <dbReference type="ChEBI" id="CHEBI:18248"/>
    </ligandPart>
</feature>
<keyword evidence="4 9" id="KW-0479">Metal-binding</keyword>
<dbReference type="InterPro" id="IPR009056">
    <property type="entry name" value="Cyt_c-like_dom"/>
</dbReference>
<comment type="subcellular location">
    <subcellularLocation>
        <location evidence="1">Periplasm</location>
    </subcellularLocation>
</comment>
<dbReference type="RefSeq" id="WP_008045524.1">
    <property type="nucleotide sequence ID" value="NZ_CH724152.1"/>
</dbReference>
<accession>A4BKK2</accession>
<name>A4BKK2_9GAMM</name>
<dbReference type="GO" id="GO:0009055">
    <property type="term" value="F:electron transfer activity"/>
    <property type="evidence" value="ECO:0007669"/>
    <property type="project" value="InterPro"/>
</dbReference>
<dbReference type="InterPro" id="IPR036909">
    <property type="entry name" value="Cyt_c-like_dom_sf"/>
</dbReference>
<dbReference type="EMBL" id="AAOE01000046">
    <property type="protein sequence ID" value="EAR07355.1"/>
    <property type="molecule type" value="Genomic_DNA"/>
</dbReference>
<dbReference type="Gene3D" id="1.10.760.10">
    <property type="entry name" value="Cytochrome c-like domain"/>
    <property type="match status" value="2"/>
</dbReference>
<comment type="caution">
    <text evidence="12">The sequence shown here is derived from an EMBL/GenBank/DDBJ whole genome shotgun (WGS) entry which is preliminary data.</text>
</comment>
<dbReference type="GO" id="GO:0042597">
    <property type="term" value="C:periplasmic space"/>
    <property type="evidence" value="ECO:0007669"/>
    <property type="project" value="UniProtKB-SubCell"/>
</dbReference>
<feature type="binding site" description="covalent" evidence="8">
    <location>
        <position position="36"/>
    </location>
    <ligand>
        <name>heme c</name>
        <dbReference type="ChEBI" id="CHEBI:61717"/>
        <label>1</label>
    </ligand>
</feature>
<dbReference type="PANTHER" id="PTHR33751">
    <property type="entry name" value="CBB3-TYPE CYTOCHROME C OXIDASE SUBUNIT FIXP"/>
    <property type="match status" value="1"/>
</dbReference>
<evidence type="ECO:0000256" key="5">
    <source>
        <dbReference type="ARBA" id="ARBA00022764"/>
    </source>
</evidence>
<dbReference type="PIRSF" id="PIRSF000005">
    <property type="entry name" value="Cytochrome_c4"/>
    <property type="match status" value="1"/>
</dbReference>
<sequence length="209" mass="22240">MRESLTFWQRALLCLVVAVGSVSAELPPAYTACLACHGANGEGNPALKAPALASLNADYIVRQLNNFADGHRGTAEGDATGAQMTAFATMLNEADRQAIAQGLALLPSQRRPATIDGDAAKGEKLFNANCGDCHGAFAEGNEAFSAPRLVGQHDQYLFDQVMKFKNGQRGYAADDRLGRQMAFMSSEIADETALRHVVAYIQSLPVPAP</sequence>
<feature type="binding site" description="covalent" evidence="8">
    <location>
        <position position="33"/>
    </location>
    <ligand>
        <name>heme c</name>
        <dbReference type="ChEBI" id="CHEBI:61717"/>
        <label>1</label>
    </ligand>
</feature>
<evidence type="ECO:0000256" key="6">
    <source>
        <dbReference type="ARBA" id="ARBA00022982"/>
    </source>
</evidence>
<evidence type="ECO:0000256" key="7">
    <source>
        <dbReference type="ARBA" id="ARBA00023004"/>
    </source>
</evidence>
<evidence type="ECO:0000256" key="9">
    <source>
        <dbReference type="PIRSR" id="PIRSR000005-2"/>
    </source>
</evidence>
<evidence type="ECO:0000256" key="10">
    <source>
        <dbReference type="SAM" id="SignalP"/>
    </source>
</evidence>
<evidence type="ECO:0000256" key="8">
    <source>
        <dbReference type="PIRSR" id="PIRSR000005-1"/>
    </source>
</evidence>
<evidence type="ECO:0000259" key="11">
    <source>
        <dbReference type="PROSITE" id="PS51007"/>
    </source>
</evidence>
<evidence type="ECO:0000313" key="13">
    <source>
        <dbReference type="Proteomes" id="UP000005953"/>
    </source>
</evidence>
<dbReference type="AlphaFoldDB" id="A4BKK2"/>